<evidence type="ECO:0000313" key="3">
    <source>
        <dbReference type="Proteomes" id="UP001185028"/>
    </source>
</evidence>
<dbReference type="SUPFAM" id="SSF56112">
    <property type="entry name" value="Protein kinase-like (PK-like)"/>
    <property type="match status" value="1"/>
</dbReference>
<dbReference type="InterPro" id="IPR051678">
    <property type="entry name" value="AGP_Transferase"/>
</dbReference>
<dbReference type="GO" id="GO:0016301">
    <property type="term" value="F:kinase activity"/>
    <property type="evidence" value="ECO:0007669"/>
    <property type="project" value="UniProtKB-KW"/>
</dbReference>
<dbReference type="InterPro" id="IPR002575">
    <property type="entry name" value="Aminoglycoside_PTrfase"/>
</dbReference>
<dbReference type="Gene3D" id="3.90.1200.10">
    <property type="match status" value="1"/>
</dbReference>
<evidence type="ECO:0000259" key="1">
    <source>
        <dbReference type="Pfam" id="PF01636"/>
    </source>
</evidence>
<name>A0ABU1J5G8_9BACL</name>
<protein>
    <submittedName>
        <fullName evidence="2">Aminoglycoside phosphotransferase (APT) family kinase protein</fullName>
    </submittedName>
</protein>
<gene>
    <name evidence="2" type="ORF">JOC58_004679</name>
</gene>
<dbReference type="PANTHER" id="PTHR21310">
    <property type="entry name" value="AMINOGLYCOSIDE PHOSPHOTRANSFERASE-RELATED-RELATED"/>
    <property type="match status" value="1"/>
</dbReference>
<comment type="caution">
    <text evidence="2">The sequence shown here is derived from an EMBL/GenBank/DDBJ whole genome shotgun (WGS) entry which is preliminary data.</text>
</comment>
<keyword evidence="2" id="KW-0418">Kinase</keyword>
<reference evidence="2 3" key="1">
    <citation type="submission" date="2023-07" db="EMBL/GenBank/DDBJ databases">
        <title>Genomic Encyclopedia of Type Strains, Phase IV (KMG-IV): sequencing the most valuable type-strain genomes for metagenomic binning, comparative biology and taxonomic classification.</title>
        <authorList>
            <person name="Goeker M."/>
        </authorList>
    </citation>
    <scope>NUCLEOTIDE SEQUENCE [LARGE SCALE GENOMIC DNA]</scope>
    <source>
        <strain evidence="2 3">DSM 22170</strain>
    </source>
</reference>
<keyword evidence="2" id="KW-0808">Transferase</keyword>
<dbReference type="InterPro" id="IPR011009">
    <property type="entry name" value="Kinase-like_dom_sf"/>
</dbReference>
<organism evidence="2 3">
    <name type="scientific">Paenibacillus hunanensis</name>
    <dbReference type="NCBI Taxonomy" id="539262"/>
    <lineage>
        <taxon>Bacteria</taxon>
        <taxon>Bacillati</taxon>
        <taxon>Bacillota</taxon>
        <taxon>Bacilli</taxon>
        <taxon>Bacillales</taxon>
        <taxon>Paenibacillaceae</taxon>
        <taxon>Paenibacillus</taxon>
    </lineage>
</organism>
<accession>A0ABU1J5G8</accession>
<proteinExistence type="predicted"/>
<dbReference type="EMBL" id="JAVDQH010000039">
    <property type="protein sequence ID" value="MDR6246734.1"/>
    <property type="molecule type" value="Genomic_DNA"/>
</dbReference>
<keyword evidence="3" id="KW-1185">Reference proteome</keyword>
<dbReference type="Proteomes" id="UP001185028">
    <property type="component" value="Unassembled WGS sequence"/>
</dbReference>
<dbReference type="RefSeq" id="WP_188776790.1">
    <property type="nucleotide sequence ID" value="NZ_BMMB01000007.1"/>
</dbReference>
<dbReference type="Pfam" id="PF01636">
    <property type="entry name" value="APH"/>
    <property type="match status" value="1"/>
</dbReference>
<sequence length="270" mass="30841">MKPITEQTIPHHIAEQLGTIHKITFPEQGCTSQVAILHTDQGLSVLKKSAGTQFAAWLKQEAYVLDCLATTTPSVHLHVPQMYHFLQCEDAEDGLQSWLWMEHIQGETIYQALMREQNPIKQRDILFAFGQSIRQLHDTPCPAGLQTEGKWLDHILEQSEYNLTHYKVDGNAELLEHLQNNRPADIQQTLIHGDCTMDNVLIHEGRVTGMIDWSGGAWGDPRYDVALAMESIEELSQAEKGYEAFFAGYGERIITDEEYDYFQKGLYEFF</sequence>
<evidence type="ECO:0000313" key="2">
    <source>
        <dbReference type="EMBL" id="MDR6246734.1"/>
    </source>
</evidence>
<feature type="domain" description="Aminoglycoside phosphotransferase" evidence="1">
    <location>
        <begin position="23"/>
        <end position="250"/>
    </location>
</feature>